<dbReference type="Proteomes" id="UP001493153">
    <property type="component" value="Chromosome"/>
</dbReference>
<evidence type="ECO:0000313" key="7">
    <source>
        <dbReference type="EMBL" id="WXK40617.1"/>
    </source>
</evidence>
<feature type="transmembrane region" description="Helical" evidence="5">
    <location>
        <begin position="181"/>
        <end position="201"/>
    </location>
</feature>
<protein>
    <submittedName>
        <fullName evidence="7">DMT family transporter</fullName>
    </submittedName>
</protein>
<feature type="transmembrane region" description="Helical" evidence="5">
    <location>
        <begin position="213"/>
        <end position="235"/>
    </location>
</feature>
<evidence type="ECO:0000256" key="2">
    <source>
        <dbReference type="ARBA" id="ARBA00022692"/>
    </source>
</evidence>
<feature type="transmembrane region" description="Helical" evidence="5">
    <location>
        <begin position="133"/>
        <end position="150"/>
    </location>
</feature>
<dbReference type="InterPro" id="IPR037185">
    <property type="entry name" value="EmrE-like"/>
</dbReference>
<dbReference type="EMBL" id="CP062176">
    <property type="protein sequence ID" value="WXK40617.1"/>
    <property type="molecule type" value="Genomic_DNA"/>
</dbReference>
<keyword evidence="3 5" id="KW-1133">Transmembrane helix</keyword>
<organism evidence="7 8">
    <name type="scientific">Mycetohabitans rhizoxinica</name>
    <dbReference type="NCBI Taxonomy" id="412963"/>
    <lineage>
        <taxon>Bacteria</taxon>
        <taxon>Pseudomonadati</taxon>
        <taxon>Pseudomonadota</taxon>
        <taxon>Betaproteobacteria</taxon>
        <taxon>Burkholderiales</taxon>
        <taxon>Burkholderiaceae</taxon>
        <taxon>Mycetohabitans</taxon>
    </lineage>
</organism>
<keyword evidence="8" id="KW-1185">Reference proteome</keyword>
<keyword evidence="4 5" id="KW-0472">Membrane</keyword>
<reference evidence="7 8" key="1">
    <citation type="submission" date="2020-09" db="EMBL/GenBank/DDBJ databases">
        <title>Genome sequences of Mycetohabitans spp.</title>
        <authorList>
            <person name="Carter M.E."/>
            <person name="Carpenter S.C.D."/>
            <person name="Bogdanove A.J."/>
        </authorList>
    </citation>
    <scope>NUCLEOTIDE SEQUENCE [LARGE SCALE GENOMIC DNA]</scope>
    <source>
        <strain evidence="7 8">B12</strain>
    </source>
</reference>
<dbReference type="SUPFAM" id="SSF103481">
    <property type="entry name" value="Multidrug resistance efflux transporter EmrE"/>
    <property type="match status" value="2"/>
</dbReference>
<dbReference type="RefSeq" id="WP_013436617.1">
    <property type="nucleotide sequence ID" value="NZ_CP062174.1"/>
</dbReference>
<feature type="transmembrane region" description="Helical" evidence="5">
    <location>
        <begin position="295"/>
        <end position="315"/>
    </location>
</feature>
<accession>A0ABZ2Q024</accession>
<dbReference type="PANTHER" id="PTHR22911">
    <property type="entry name" value="ACYL-MALONYL CONDENSING ENZYME-RELATED"/>
    <property type="match status" value="1"/>
</dbReference>
<sequence length="338" mass="36338">MLYSKDGVFLAESKAKKLKNMQPLFNKQISKLIDSRIMRGIALMLCAVFFFSLVGVIAKFIAAQYPPNEIAFFRMLFGLIPAMLVFRRLEFNKKEFTLSRFGGHFLRAAMALGSMGTFLSSLLYLPLSTAVTLHYLETIFVAVFAVVCLGERLRMGVLGGLIVGLGGVTLISPLTGGYASVLGTGLGVLSAVFGAGAVIQIKRLSRTEEPTVIVLYFTLIGTIVSGLSLWVSWTTPSMEDLALMALLGLTAGTGQLLLTTAFKNAPASLLAPLSYFGVVWSILFEYVIWGELIGLQAALGAVLIVGSALCVSLSGRRIDSYARTSTARSAHQLAKKSV</sequence>
<evidence type="ECO:0000256" key="3">
    <source>
        <dbReference type="ARBA" id="ARBA00022989"/>
    </source>
</evidence>
<evidence type="ECO:0000256" key="4">
    <source>
        <dbReference type="ARBA" id="ARBA00023136"/>
    </source>
</evidence>
<feature type="transmembrane region" description="Helical" evidence="5">
    <location>
        <begin position="269"/>
        <end position="289"/>
    </location>
</feature>
<dbReference type="Pfam" id="PF00892">
    <property type="entry name" value="EamA"/>
    <property type="match status" value="2"/>
</dbReference>
<feature type="transmembrane region" description="Helical" evidence="5">
    <location>
        <begin position="70"/>
        <end position="87"/>
    </location>
</feature>
<feature type="transmembrane region" description="Helical" evidence="5">
    <location>
        <begin position="37"/>
        <end position="58"/>
    </location>
</feature>
<evidence type="ECO:0000256" key="1">
    <source>
        <dbReference type="ARBA" id="ARBA00004141"/>
    </source>
</evidence>
<feature type="transmembrane region" description="Helical" evidence="5">
    <location>
        <begin position="108"/>
        <end position="127"/>
    </location>
</feature>
<dbReference type="PANTHER" id="PTHR22911:SF6">
    <property type="entry name" value="SOLUTE CARRIER FAMILY 35 MEMBER G1"/>
    <property type="match status" value="1"/>
</dbReference>
<dbReference type="InterPro" id="IPR000620">
    <property type="entry name" value="EamA_dom"/>
</dbReference>
<feature type="transmembrane region" description="Helical" evidence="5">
    <location>
        <begin position="157"/>
        <end position="175"/>
    </location>
</feature>
<keyword evidence="2 5" id="KW-0812">Transmembrane</keyword>
<name>A0ABZ2Q024_9BURK</name>
<evidence type="ECO:0000259" key="6">
    <source>
        <dbReference type="Pfam" id="PF00892"/>
    </source>
</evidence>
<gene>
    <name evidence="7" type="ORF">IHE29_15665</name>
</gene>
<proteinExistence type="predicted"/>
<feature type="transmembrane region" description="Helical" evidence="5">
    <location>
        <begin position="241"/>
        <end position="262"/>
    </location>
</feature>
<feature type="domain" description="EamA" evidence="6">
    <location>
        <begin position="183"/>
        <end position="312"/>
    </location>
</feature>
<feature type="domain" description="EamA" evidence="6">
    <location>
        <begin position="39"/>
        <end position="172"/>
    </location>
</feature>
<evidence type="ECO:0000256" key="5">
    <source>
        <dbReference type="SAM" id="Phobius"/>
    </source>
</evidence>
<comment type="subcellular location">
    <subcellularLocation>
        <location evidence="1">Membrane</location>
        <topology evidence="1">Multi-pass membrane protein</topology>
    </subcellularLocation>
</comment>
<evidence type="ECO:0000313" key="8">
    <source>
        <dbReference type="Proteomes" id="UP001493153"/>
    </source>
</evidence>